<feature type="domain" description="Carbohydrate kinase FGGY N-terminal" evidence="8">
    <location>
        <begin position="77"/>
        <end position="232"/>
    </location>
</feature>
<comment type="similarity">
    <text evidence="1">Belongs to the FGGY kinase family.</text>
</comment>
<dbReference type="GeneID" id="39859447"/>
<evidence type="ECO:0000259" key="9">
    <source>
        <dbReference type="Pfam" id="PF02782"/>
    </source>
</evidence>
<feature type="domain" description="Carbohydrate kinase FGGY C-terminal" evidence="9">
    <location>
        <begin position="264"/>
        <end position="452"/>
    </location>
</feature>
<dbReference type="EMBL" id="FNVN01000009">
    <property type="protein sequence ID" value="SEG75463.1"/>
    <property type="molecule type" value="Genomic_DNA"/>
</dbReference>
<accession>A0A1H6CS25</accession>
<dbReference type="Proteomes" id="UP000296733">
    <property type="component" value="Plasmid unnamed1"/>
</dbReference>
<dbReference type="Proteomes" id="UP000236740">
    <property type="component" value="Unassembled WGS sequence"/>
</dbReference>
<dbReference type="OrthoDB" id="26592at2157"/>
<dbReference type="CDD" id="cd07771">
    <property type="entry name" value="ASKHA_NBD_FGGY_RhaB-like"/>
    <property type="match status" value="1"/>
</dbReference>
<organism evidence="11 12">
    <name type="scientific">Halobellus limi</name>
    <dbReference type="NCBI Taxonomy" id="699433"/>
    <lineage>
        <taxon>Archaea</taxon>
        <taxon>Methanobacteriati</taxon>
        <taxon>Methanobacteriota</taxon>
        <taxon>Stenosarchaea group</taxon>
        <taxon>Halobacteria</taxon>
        <taxon>Halobacteriales</taxon>
        <taxon>Haloferacaceae</taxon>
        <taxon>Halobellus</taxon>
    </lineage>
</organism>
<dbReference type="AlphaFoldDB" id="A0A1H6CS25"/>
<gene>
    <name evidence="10" type="ORF">DV707_15110</name>
    <name evidence="11" type="ORF">SAMN04488133_3669</name>
</gene>
<protein>
    <submittedName>
        <fullName evidence="11">Rhamnulokinase</fullName>
    </submittedName>
</protein>
<dbReference type="InterPro" id="IPR043129">
    <property type="entry name" value="ATPase_NBD"/>
</dbReference>
<dbReference type="InterPro" id="IPR018484">
    <property type="entry name" value="FGGY_N"/>
</dbReference>
<keyword evidence="2" id="KW-0808">Transferase</keyword>
<evidence type="ECO:0000256" key="6">
    <source>
        <dbReference type="ARBA" id="ARBA00023157"/>
    </source>
</evidence>
<dbReference type="Gene3D" id="3.30.420.40">
    <property type="match status" value="2"/>
</dbReference>
<keyword evidence="4 11" id="KW-0418">Kinase</keyword>
<dbReference type="InterPro" id="IPR018485">
    <property type="entry name" value="FGGY_C"/>
</dbReference>
<evidence type="ECO:0000259" key="8">
    <source>
        <dbReference type="Pfam" id="PF00370"/>
    </source>
</evidence>
<evidence type="ECO:0000256" key="3">
    <source>
        <dbReference type="ARBA" id="ARBA00022741"/>
    </source>
</evidence>
<keyword evidence="10" id="KW-0614">Plasmid</keyword>
<evidence type="ECO:0000313" key="12">
    <source>
        <dbReference type="Proteomes" id="UP000236740"/>
    </source>
</evidence>
<dbReference type="PANTHER" id="PTHR10196:SF93">
    <property type="entry name" value="L-RHAMNULOKINASE"/>
    <property type="match status" value="1"/>
</dbReference>
<dbReference type="GO" id="GO:0005524">
    <property type="term" value="F:ATP binding"/>
    <property type="evidence" value="ECO:0007669"/>
    <property type="project" value="UniProtKB-KW"/>
</dbReference>
<dbReference type="Pfam" id="PF02782">
    <property type="entry name" value="FGGY_C"/>
    <property type="match status" value="1"/>
</dbReference>
<dbReference type="GO" id="GO:0005829">
    <property type="term" value="C:cytosol"/>
    <property type="evidence" value="ECO:0007669"/>
    <property type="project" value="TreeGrafter"/>
</dbReference>
<keyword evidence="6" id="KW-1015">Disulfide bond</keyword>
<sequence length="497" mass="53492">MNHVAIDLGASGGTVYLGRVTPTTFDVREVYRFDNRPVERDGRYVWDVDALVAEIESGLAAAAGHADRLGAGAERTARVDTVGIDTWGLDFGLLADGELLRAPTSYRDPEATATREDLFEAVGKRRLFEATGLTNWNTPNTLWQLHTIAEREPELLDRADRLLLMPQLLSFLLGGRPAGEVTIASTTQMVDAGRREWATDLLDELGLPTDLLPALAEPGERLGPVDDRFAPDADSPPELLTPASHDTAAAVAGLPLAEDAAFLNTGSWFILGVERDDPVRTDAAFERAFSNELGADGTVRLLKNVNGFFLLEECRAAWREAGEPVGYDCLLSAAREAEPRVALVDPDAEAFSIEGSMPERVRSYCRRTDQPVPTSRGEVVRCLLDSVVTKTALAFDALTAAVGGSPERIALGGGGVRNDLFCRLLADATDRPVTAGPVEATAVGNVLTQAVAVGTLPDVEAGRRLVADSFELTTYEPSEAADWRRAKERMRNLPSGG</sequence>
<dbReference type="SUPFAM" id="SSF53067">
    <property type="entry name" value="Actin-like ATPase domain"/>
    <property type="match status" value="2"/>
</dbReference>
<reference evidence="11 12" key="1">
    <citation type="submission" date="2016-10" db="EMBL/GenBank/DDBJ databases">
        <authorList>
            <person name="de Groot N.N."/>
        </authorList>
    </citation>
    <scope>NUCLEOTIDE SEQUENCE [LARGE SCALE GENOMIC DNA]</scope>
    <source>
        <strain evidence="11 12">CGMCC 1.10331</strain>
    </source>
</reference>
<dbReference type="PANTHER" id="PTHR10196">
    <property type="entry name" value="SUGAR KINASE"/>
    <property type="match status" value="1"/>
</dbReference>
<evidence type="ECO:0000256" key="2">
    <source>
        <dbReference type="ARBA" id="ARBA00022679"/>
    </source>
</evidence>
<evidence type="ECO:0000256" key="4">
    <source>
        <dbReference type="ARBA" id="ARBA00022777"/>
    </source>
</evidence>
<evidence type="ECO:0000313" key="11">
    <source>
        <dbReference type="EMBL" id="SEG75463.1"/>
    </source>
</evidence>
<keyword evidence="12" id="KW-1185">Reference proteome</keyword>
<dbReference type="GO" id="GO:0008993">
    <property type="term" value="F:rhamnulokinase activity"/>
    <property type="evidence" value="ECO:0007669"/>
    <property type="project" value="InterPro"/>
</dbReference>
<keyword evidence="3" id="KW-0547">Nucleotide-binding</keyword>
<geneLocation type="plasmid" evidence="10">
    <name>unnamed1</name>
</geneLocation>
<dbReference type="EMBL" id="CP031312">
    <property type="protein sequence ID" value="QCC49085.1"/>
    <property type="molecule type" value="Genomic_DNA"/>
</dbReference>
<dbReference type="Pfam" id="PF00370">
    <property type="entry name" value="FGGY_N"/>
    <property type="match status" value="1"/>
</dbReference>
<name>A0A1H6CS25_9EURY</name>
<proteinExistence type="inferred from homology"/>
<evidence type="ECO:0000313" key="13">
    <source>
        <dbReference type="Proteomes" id="UP000296733"/>
    </source>
</evidence>
<dbReference type="GO" id="GO:0004370">
    <property type="term" value="F:glycerol kinase activity"/>
    <property type="evidence" value="ECO:0007669"/>
    <property type="project" value="TreeGrafter"/>
</dbReference>
<reference evidence="10 13" key="2">
    <citation type="journal article" date="2019" name="Nat. Commun.">
        <title>A new type of DNA phosphorothioation-based antiviral system in archaea.</title>
        <authorList>
            <person name="Xiong L."/>
            <person name="Liu S."/>
            <person name="Chen S."/>
            <person name="Xiao Y."/>
            <person name="Zhu B."/>
            <person name="Gao Y."/>
            <person name="Zhang Y."/>
            <person name="Chen B."/>
            <person name="Luo J."/>
            <person name="Deng Z."/>
            <person name="Chen X."/>
            <person name="Wang L."/>
            <person name="Chen S."/>
        </authorList>
    </citation>
    <scope>NUCLEOTIDE SEQUENCE [LARGE SCALE GENOMIC DNA]</scope>
    <source>
        <strain evidence="10 13">CGMCC 1.10331</strain>
        <plasmid evidence="10 13">unnamed1</plasmid>
    </source>
</reference>
<evidence type="ECO:0000256" key="1">
    <source>
        <dbReference type="ARBA" id="ARBA00009156"/>
    </source>
</evidence>
<dbReference type="GO" id="GO:0019301">
    <property type="term" value="P:rhamnose catabolic process"/>
    <property type="evidence" value="ECO:0007669"/>
    <property type="project" value="InterPro"/>
</dbReference>
<evidence type="ECO:0000256" key="5">
    <source>
        <dbReference type="ARBA" id="ARBA00022840"/>
    </source>
</evidence>
<dbReference type="RefSeq" id="WP_103993204.1">
    <property type="nucleotide sequence ID" value="NZ_CP031312.1"/>
</dbReference>
<dbReference type="GO" id="GO:0006071">
    <property type="term" value="P:glycerol metabolic process"/>
    <property type="evidence" value="ECO:0007669"/>
    <property type="project" value="TreeGrafter"/>
</dbReference>
<dbReference type="InterPro" id="IPR013449">
    <property type="entry name" value="Rhamnulokinase"/>
</dbReference>
<keyword evidence="7" id="KW-0684">Rhamnose metabolism</keyword>
<dbReference type="KEGG" id="hlm:DV707_15110"/>
<evidence type="ECO:0000256" key="7">
    <source>
        <dbReference type="ARBA" id="ARBA00023308"/>
    </source>
</evidence>
<keyword evidence="5" id="KW-0067">ATP-binding</keyword>
<evidence type="ECO:0000313" key="10">
    <source>
        <dbReference type="EMBL" id="QCC49085.1"/>
    </source>
</evidence>